<dbReference type="InterPro" id="IPR015069">
    <property type="entry name" value="2H-PEstase_DUF1868"/>
</dbReference>
<keyword evidence="4" id="KW-1185">Reference proteome</keyword>
<dbReference type="OrthoDB" id="457015at2"/>
<dbReference type="Gene3D" id="3.90.1140.10">
    <property type="entry name" value="Cyclic phosphodiesterase"/>
    <property type="match status" value="1"/>
</dbReference>
<evidence type="ECO:0000256" key="1">
    <source>
        <dbReference type="SAM" id="MobiDB-lite"/>
    </source>
</evidence>
<dbReference type="RefSeq" id="WP_015203448.1">
    <property type="nucleotide sequence ID" value="NC_019753.1"/>
</dbReference>
<feature type="region of interest" description="Disordered" evidence="1">
    <location>
        <begin position="31"/>
        <end position="64"/>
    </location>
</feature>
<protein>
    <recommendedName>
        <fullName evidence="2">DUF1868 domain-containing protein</fullName>
    </recommendedName>
</protein>
<dbReference type="SUPFAM" id="SSF55144">
    <property type="entry name" value="LigT-like"/>
    <property type="match status" value="1"/>
</dbReference>
<reference evidence="3 4" key="1">
    <citation type="submission" date="2012-06" db="EMBL/GenBank/DDBJ databases">
        <title>Finished chromosome of genome of Crinalium epipsammum PCC 9333.</title>
        <authorList>
            <consortium name="US DOE Joint Genome Institute"/>
            <person name="Gugger M."/>
            <person name="Coursin T."/>
            <person name="Rippka R."/>
            <person name="Tandeau De Marsac N."/>
            <person name="Huntemann M."/>
            <person name="Wei C.-L."/>
            <person name="Han J."/>
            <person name="Detter J.C."/>
            <person name="Han C."/>
            <person name="Tapia R."/>
            <person name="Davenport K."/>
            <person name="Daligault H."/>
            <person name="Erkkila T."/>
            <person name="Gu W."/>
            <person name="Munk A.C.C."/>
            <person name="Teshima H."/>
            <person name="Xu Y."/>
            <person name="Chain P."/>
            <person name="Chen A."/>
            <person name="Krypides N."/>
            <person name="Mavromatis K."/>
            <person name="Markowitz V."/>
            <person name="Szeto E."/>
            <person name="Ivanova N."/>
            <person name="Mikhailova N."/>
            <person name="Ovchinnikova G."/>
            <person name="Pagani I."/>
            <person name="Pati A."/>
            <person name="Goodwin L."/>
            <person name="Peters L."/>
            <person name="Pitluck S."/>
            <person name="Woyke T."/>
            <person name="Kerfeld C."/>
        </authorList>
    </citation>
    <scope>NUCLEOTIDE SEQUENCE [LARGE SCALE GENOMIC DNA]</scope>
    <source>
        <strain evidence="3 4">PCC 9333</strain>
    </source>
</reference>
<gene>
    <name evidence="3" type="ORF">Cri9333_2467</name>
</gene>
<dbReference type="InterPro" id="IPR009097">
    <property type="entry name" value="Cyclic_Pdiesterase"/>
</dbReference>
<evidence type="ECO:0000313" key="4">
    <source>
        <dbReference type="Proteomes" id="UP000010472"/>
    </source>
</evidence>
<dbReference type="PATRIC" id="fig|1173022.3.peg.2664"/>
<dbReference type="AlphaFoldDB" id="K9W0L9"/>
<evidence type="ECO:0000313" key="3">
    <source>
        <dbReference type="EMBL" id="AFZ13334.1"/>
    </source>
</evidence>
<dbReference type="EMBL" id="CP003620">
    <property type="protein sequence ID" value="AFZ13334.1"/>
    <property type="molecule type" value="Genomic_DNA"/>
</dbReference>
<dbReference type="Pfam" id="PF08975">
    <property type="entry name" value="2H-phosphodiest"/>
    <property type="match status" value="1"/>
</dbReference>
<dbReference type="Proteomes" id="UP000010472">
    <property type="component" value="Chromosome"/>
</dbReference>
<dbReference type="STRING" id="1173022.Cri9333_2467"/>
<name>K9W0L9_9CYAN</name>
<evidence type="ECO:0000259" key="2">
    <source>
        <dbReference type="Pfam" id="PF08975"/>
    </source>
</evidence>
<accession>K9W0L9</accession>
<dbReference type="KEGG" id="cep:Cri9333_2467"/>
<proteinExistence type="predicted"/>
<dbReference type="eggNOG" id="COG5255">
    <property type="taxonomic scope" value="Bacteria"/>
</dbReference>
<organism evidence="3 4">
    <name type="scientific">Crinalium epipsammum PCC 9333</name>
    <dbReference type="NCBI Taxonomy" id="1173022"/>
    <lineage>
        <taxon>Bacteria</taxon>
        <taxon>Bacillati</taxon>
        <taxon>Cyanobacteriota</taxon>
        <taxon>Cyanophyceae</taxon>
        <taxon>Gomontiellales</taxon>
        <taxon>Gomontiellaceae</taxon>
        <taxon>Crinalium</taxon>
    </lineage>
</organism>
<dbReference type="HOGENOM" id="CLU_1118341_0_0_3"/>
<sequence>MDENYQTYLNRVARQTLPVTYESLLQHIQESPKFQPHPNGGRKAVPFPGYTVITPPSEEDSTNSGIYQNLQNCQEQLLQQLPNLIVPIPASSFHLTLADLIWDSAYRDAVSHNPDFEVQLGSAIAKSFEQCKNSSTSGNPIRWQLLGLIVMPRAIGVSLAPKDEDAYERILQLRRAIYQNPSLIALRIEQQYLLNAHITLGYFGEISPDLDRDRLSQILSDLNNQWLDNPQELLVEQAELRKFDDMTKYYREQDYPVLEF</sequence>
<feature type="domain" description="DUF1868" evidence="2">
    <location>
        <begin position="42"/>
        <end position="104"/>
    </location>
</feature>